<dbReference type="Gene3D" id="3.40.710.10">
    <property type="entry name" value="DD-peptidase/beta-lactamase superfamily"/>
    <property type="match status" value="1"/>
</dbReference>
<keyword evidence="5" id="KW-1185">Reference proteome</keyword>
<reference evidence="3" key="1">
    <citation type="submission" date="2017-05" db="EMBL/GenBank/DDBJ databases">
        <authorList>
            <person name="Song R."/>
            <person name="Chenine A.L."/>
            <person name="Ruprecht R.M."/>
        </authorList>
    </citation>
    <scope>NUCLEOTIDE SEQUENCE</scope>
    <source>
        <strain evidence="3">Kingella_eburonensis</strain>
    </source>
</reference>
<evidence type="ECO:0000256" key="1">
    <source>
        <dbReference type="ARBA" id="ARBA00022676"/>
    </source>
</evidence>
<organism evidence="3">
    <name type="scientific">Kingella negevensis</name>
    <dbReference type="NCBI Taxonomy" id="1522312"/>
    <lineage>
        <taxon>Bacteria</taxon>
        <taxon>Pseudomonadati</taxon>
        <taxon>Pseudomonadota</taxon>
        <taxon>Betaproteobacteria</taxon>
        <taxon>Neisseriales</taxon>
        <taxon>Neisseriaceae</taxon>
        <taxon>Kingella</taxon>
    </lineage>
</organism>
<keyword evidence="1" id="KW-0328">Glycosyltransferase</keyword>
<dbReference type="GO" id="GO:0008955">
    <property type="term" value="F:peptidoglycan glycosyltransferase activity"/>
    <property type="evidence" value="ECO:0007669"/>
    <property type="project" value="TreeGrafter"/>
</dbReference>
<dbReference type="AlphaFoldDB" id="A0A238HHD6"/>
<evidence type="ECO:0000313" key="4">
    <source>
        <dbReference type="EMBL" id="SNB77667.1"/>
    </source>
</evidence>
<dbReference type="SUPFAM" id="SSF56601">
    <property type="entry name" value="beta-lactamase/transpeptidase-like"/>
    <property type="match status" value="1"/>
</dbReference>
<dbReference type="Proteomes" id="UP000215450">
    <property type="component" value="Unassembled WGS sequence"/>
</dbReference>
<reference evidence="4 5" key="2">
    <citation type="submission" date="2017-06" db="EMBL/GenBank/DDBJ databases">
        <authorList>
            <person name="Kim H.J."/>
            <person name="Triplett B.A."/>
        </authorList>
    </citation>
    <scope>NUCLEOTIDE SEQUENCE [LARGE SCALE GENOMIC DNA]</scope>
    <source>
        <strain evidence="4">Kingella_eburonensis</strain>
    </source>
</reference>
<dbReference type="PANTHER" id="PTHR32282:SF33">
    <property type="entry name" value="PEPTIDOGLYCAN GLYCOSYLTRANSFERASE"/>
    <property type="match status" value="1"/>
</dbReference>
<dbReference type="InterPro" id="IPR050396">
    <property type="entry name" value="Glycosyltr_51/Transpeptidase"/>
</dbReference>
<proteinExistence type="predicted"/>
<dbReference type="EMBL" id="FXUV02000041">
    <property type="protein sequence ID" value="SNB77667.1"/>
    <property type="molecule type" value="Genomic_DNA"/>
</dbReference>
<protein>
    <submittedName>
        <fullName evidence="3">Penicillin-binding protein 1A</fullName>
    </submittedName>
</protein>
<sequence>MGYIRLIRLGRTDLAVETGSTEDKKDAWYVGYSPKIVTAVYVGYGIPKTIGARAWGGVVAGPVWVDYMGYVLNGTSVPRLDENSLRRPIIASTHLEGEVELMPIERPKRQRVISNERELKPINQPSGNAKAVNDLF</sequence>
<accession>A0A238HHD6</accession>
<dbReference type="InterPro" id="IPR012338">
    <property type="entry name" value="Beta-lactam/transpept-like"/>
</dbReference>
<keyword evidence="2" id="KW-0808">Transferase</keyword>
<dbReference type="RefSeq" id="WP_143452827.1">
    <property type="nucleotide sequence ID" value="NZ_FXUV02000041.1"/>
</dbReference>
<dbReference type="PANTHER" id="PTHR32282">
    <property type="entry name" value="BINDING PROTEIN TRANSPEPTIDASE, PUTATIVE-RELATED"/>
    <property type="match status" value="1"/>
</dbReference>
<gene>
    <name evidence="3" type="primary">mrcA_3</name>
    <name evidence="3" type="ORF">KEBURONENSIS_01708</name>
    <name evidence="4" type="ORF">KEBURONENSIS_01744</name>
</gene>
<dbReference type="EMBL" id="FXUV01000035">
    <property type="protein sequence ID" value="SMQ12891.1"/>
    <property type="molecule type" value="Genomic_DNA"/>
</dbReference>
<dbReference type="STRING" id="1522312.GCA_900177895_01315"/>
<evidence type="ECO:0000313" key="3">
    <source>
        <dbReference type="EMBL" id="SMQ12891.1"/>
    </source>
</evidence>
<dbReference type="GO" id="GO:0009252">
    <property type="term" value="P:peptidoglycan biosynthetic process"/>
    <property type="evidence" value="ECO:0007669"/>
    <property type="project" value="TreeGrafter"/>
</dbReference>
<evidence type="ECO:0000313" key="5">
    <source>
        <dbReference type="Proteomes" id="UP000215450"/>
    </source>
</evidence>
<dbReference type="GO" id="GO:0030288">
    <property type="term" value="C:outer membrane-bounded periplasmic space"/>
    <property type="evidence" value="ECO:0007669"/>
    <property type="project" value="TreeGrafter"/>
</dbReference>
<dbReference type="OrthoDB" id="9766909at2"/>
<evidence type="ECO:0000256" key="2">
    <source>
        <dbReference type="ARBA" id="ARBA00022679"/>
    </source>
</evidence>
<name>A0A238HHD6_9NEIS</name>